<dbReference type="PROSITE" id="PS01184">
    <property type="entry name" value="UBIE_2"/>
    <property type="match status" value="1"/>
</dbReference>
<keyword evidence="2 6" id="KW-0489">Methyltransferase</keyword>
<comment type="similarity">
    <text evidence="6">Belongs to the class I-like SAM-binding methyltransferase superfamily. MenG/UbiE family.</text>
</comment>
<dbReference type="GO" id="GO:0009234">
    <property type="term" value="P:menaquinone biosynthetic process"/>
    <property type="evidence" value="ECO:0007669"/>
    <property type="project" value="UniProtKB-UniRule"/>
</dbReference>
<dbReference type="NCBIfam" id="TIGR01934">
    <property type="entry name" value="MenG_MenH_UbiE"/>
    <property type="match status" value="1"/>
</dbReference>
<comment type="catalytic activity">
    <reaction evidence="6">
        <text>a 2-demethylmenaquinol + S-adenosyl-L-methionine = a menaquinol + S-adenosyl-L-homocysteine + H(+)</text>
        <dbReference type="Rhea" id="RHEA:42640"/>
        <dbReference type="Rhea" id="RHEA-COMP:9539"/>
        <dbReference type="Rhea" id="RHEA-COMP:9563"/>
        <dbReference type="ChEBI" id="CHEBI:15378"/>
        <dbReference type="ChEBI" id="CHEBI:18151"/>
        <dbReference type="ChEBI" id="CHEBI:55437"/>
        <dbReference type="ChEBI" id="CHEBI:57856"/>
        <dbReference type="ChEBI" id="CHEBI:59789"/>
        <dbReference type="EC" id="2.1.1.163"/>
    </reaction>
</comment>
<dbReference type="SUPFAM" id="SSF53335">
    <property type="entry name" value="S-adenosyl-L-methionine-dependent methyltransferases"/>
    <property type="match status" value="1"/>
</dbReference>
<comment type="pathway">
    <text evidence="6">Quinol/quinone metabolism; menaquinone biosynthesis; menaquinol from 1,4-dihydroxy-2-naphthoate: step 2/2.</text>
</comment>
<dbReference type="HAMAP" id="MF_01813">
    <property type="entry name" value="MenG_UbiE_methyltr"/>
    <property type="match status" value="1"/>
</dbReference>
<dbReference type="PROSITE" id="PS51608">
    <property type="entry name" value="SAM_MT_UBIE"/>
    <property type="match status" value="1"/>
</dbReference>
<evidence type="ECO:0000256" key="3">
    <source>
        <dbReference type="ARBA" id="ARBA00022679"/>
    </source>
</evidence>
<dbReference type="GO" id="GO:0008425">
    <property type="term" value="F:2-methoxy-6-polyprenyl-1,4-benzoquinol methyltransferase activity"/>
    <property type="evidence" value="ECO:0007669"/>
    <property type="project" value="UniProtKB-UniRule"/>
</dbReference>
<feature type="binding site" evidence="6">
    <location>
        <begin position="119"/>
        <end position="120"/>
    </location>
    <ligand>
        <name>S-adenosyl-L-methionine</name>
        <dbReference type="ChEBI" id="CHEBI:59789"/>
    </ligand>
</feature>
<comment type="function">
    <text evidence="6">Methyltransferase required for the conversion of demethylmenaquinol (DMKH2) to menaquinol (MKH2) and the conversion of 2-polyprenyl-6-methoxy-1,4-benzoquinol (DDMQH2) to 2-polyprenyl-3-methyl-6-methoxy-1,4-benzoquinol (DMQH2).</text>
</comment>
<dbReference type="EC" id="2.1.1.201" evidence="6"/>
<keyword evidence="7" id="KW-0830">Ubiquinone</keyword>
<evidence type="ECO:0000256" key="4">
    <source>
        <dbReference type="ARBA" id="ARBA00022688"/>
    </source>
</evidence>
<dbReference type="EC" id="2.1.1.163" evidence="6"/>
<dbReference type="NCBIfam" id="NF001240">
    <property type="entry name" value="PRK00216.1-1"/>
    <property type="match status" value="1"/>
</dbReference>
<dbReference type="GO" id="GO:0043770">
    <property type="term" value="F:demethylmenaquinone methyltransferase activity"/>
    <property type="evidence" value="ECO:0007669"/>
    <property type="project" value="UniProtKB-UniRule"/>
</dbReference>
<feature type="binding site" evidence="6">
    <location>
        <position position="72"/>
    </location>
    <ligand>
        <name>S-adenosyl-L-methionine</name>
        <dbReference type="ChEBI" id="CHEBI:59789"/>
    </ligand>
</feature>
<dbReference type="Proteomes" id="UP000645257">
    <property type="component" value="Unassembled WGS sequence"/>
</dbReference>
<keyword evidence="1 6" id="KW-0474">Menaquinone biosynthesis</keyword>
<comment type="caution">
    <text evidence="6">Lacks conserved residue(s) required for the propagation of feature annotation.</text>
</comment>
<keyword evidence="3 6" id="KW-0808">Transferase</keyword>
<name>A0A918NX37_9NEIS</name>
<organism evidence="7 8">
    <name type="scientific">Paludibacterium paludis</name>
    <dbReference type="NCBI Taxonomy" id="1225769"/>
    <lineage>
        <taxon>Bacteria</taxon>
        <taxon>Pseudomonadati</taxon>
        <taxon>Pseudomonadota</taxon>
        <taxon>Betaproteobacteria</taxon>
        <taxon>Neisseriales</taxon>
        <taxon>Chromobacteriaceae</taxon>
        <taxon>Paludibacterium</taxon>
    </lineage>
</organism>
<reference evidence="7" key="1">
    <citation type="journal article" date="2014" name="Int. J. Syst. Evol. Microbiol.">
        <title>Complete genome sequence of Corynebacterium casei LMG S-19264T (=DSM 44701T), isolated from a smear-ripened cheese.</title>
        <authorList>
            <consortium name="US DOE Joint Genome Institute (JGI-PGF)"/>
            <person name="Walter F."/>
            <person name="Albersmeier A."/>
            <person name="Kalinowski J."/>
            <person name="Ruckert C."/>
        </authorList>
    </citation>
    <scope>NUCLEOTIDE SEQUENCE</scope>
    <source>
        <strain evidence="7">KCTC 32182</strain>
    </source>
</reference>
<comment type="caution">
    <text evidence="7">The sequence shown here is derived from an EMBL/GenBank/DDBJ whole genome shotgun (WGS) entry which is preliminary data.</text>
</comment>
<accession>A0A918NX37</accession>
<evidence type="ECO:0000256" key="6">
    <source>
        <dbReference type="HAMAP-Rule" id="MF_01813"/>
    </source>
</evidence>
<dbReference type="Pfam" id="PF01209">
    <property type="entry name" value="Ubie_methyltran"/>
    <property type="match status" value="1"/>
</dbReference>
<evidence type="ECO:0000313" key="8">
    <source>
        <dbReference type="Proteomes" id="UP000645257"/>
    </source>
</evidence>
<dbReference type="Gene3D" id="3.40.50.150">
    <property type="entry name" value="Vaccinia Virus protein VP39"/>
    <property type="match status" value="1"/>
</dbReference>
<sequence>MTMDKTTHFGFKTVSEGEKAGKVAEVFHSVAQKYDVMNDVMSGGMHRIWKHFTLNTSGVGPGDKVLDIAGGTGDLARGWARRTGKSGEVWLTDINSSMLTVGRDRLMDEGLILPVSLADAEKLPFPDRYFDCVSVAFGLRNMTHKEAALKEMRRVLRPGGRLLVLEFSRVWKPLAPFYDLYSFKALPLMGKLIANDAESYRYLAESIRMHPDQETLKGMMLDAGFDKVDYHNLTGGVVALHKGYVF</sequence>
<reference evidence="7" key="2">
    <citation type="submission" date="2020-09" db="EMBL/GenBank/DDBJ databases">
        <authorList>
            <person name="Sun Q."/>
            <person name="Kim S."/>
        </authorList>
    </citation>
    <scope>NUCLEOTIDE SEQUENCE</scope>
    <source>
        <strain evidence="7">KCTC 32182</strain>
    </source>
</reference>
<dbReference type="AlphaFoldDB" id="A0A918NX37"/>
<evidence type="ECO:0000256" key="2">
    <source>
        <dbReference type="ARBA" id="ARBA00022603"/>
    </source>
</evidence>
<dbReference type="PANTHER" id="PTHR43591">
    <property type="entry name" value="METHYLTRANSFERASE"/>
    <property type="match status" value="1"/>
</dbReference>
<dbReference type="InterPro" id="IPR004033">
    <property type="entry name" value="UbiE/COQ5_MeTrFase"/>
</dbReference>
<keyword evidence="8" id="KW-1185">Reference proteome</keyword>
<comment type="pathway">
    <text evidence="6">Cofactor biosynthesis; ubiquinone biosynthesis.</text>
</comment>
<dbReference type="InterPro" id="IPR029063">
    <property type="entry name" value="SAM-dependent_MTases_sf"/>
</dbReference>
<evidence type="ECO:0000256" key="5">
    <source>
        <dbReference type="ARBA" id="ARBA00022691"/>
    </source>
</evidence>
<dbReference type="EMBL" id="BMYX01000001">
    <property type="protein sequence ID" value="GGY02095.1"/>
    <property type="molecule type" value="Genomic_DNA"/>
</dbReference>
<dbReference type="InterPro" id="IPR023576">
    <property type="entry name" value="UbiE/COQ5_MeTrFase_CS"/>
</dbReference>
<feature type="binding site" evidence="6">
    <location>
        <position position="93"/>
    </location>
    <ligand>
        <name>S-adenosyl-L-methionine</name>
        <dbReference type="ChEBI" id="CHEBI:59789"/>
    </ligand>
</feature>
<gene>
    <name evidence="6 7" type="primary">ubiE</name>
    <name evidence="7" type="ORF">GCM10011289_00190</name>
</gene>
<dbReference type="PROSITE" id="PS01183">
    <property type="entry name" value="UBIE_1"/>
    <property type="match status" value="1"/>
</dbReference>
<comment type="catalytic activity">
    <reaction evidence="6">
        <text>a 2-methoxy-6-(all-trans-polyprenyl)benzene-1,4-diol + S-adenosyl-L-methionine = a 5-methoxy-2-methyl-3-(all-trans-polyprenyl)benzene-1,4-diol + S-adenosyl-L-homocysteine + H(+)</text>
        <dbReference type="Rhea" id="RHEA:28286"/>
        <dbReference type="Rhea" id="RHEA-COMP:10858"/>
        <dbReference type="Rhea" id="RHEA-COMP:10859"/>
        <dbReference type="ChEBI" id="CHEBI:15378"/>
        <dbReference type="ChEBI" id="CHEBI:57856"/>
        <dbReference type="ChEBI" id="CHEBI:59789"/>
        <dbReference type="ChEBI" id="CHEBI:84166"/>
        <dbReference type="ChEBI" id="CHEBI:84167"/>
        <dbReference type="EC" id="2.1.1.201"/>
    </reaction>
</comment>
<dbReference type="GO" id="GO:0009060">
    <property type="term" value="P:aerobic respiration"/>
    <property type="evidence" value="ECO:0007669"/>
    <property type="project" value="UniProtKB-UniRule"/>
</dbReference>
<dbReference type="CDD" id="cd02440">
    <property type="entry name" value="AdoMet_MTases"/>
    <property type="match status" value="1"/>
</dbReference>
<protein>
    <recommendedName>
        <fullName evidence="6">Ubiquinone/menaquinone biosynthesis C-methyltransferase UbiE</fullName>
        <ecNumber evidence="6">2.1.1.163</ecNumber>
        <ecNumber evidence="6">2.1.1.201</ecNumber>
    </recommendedName>
    <alternativeName>
        <fullName evidence="6">2-methoxy-6-polyprenyl-1,4-benzoquinol methylase</fullName>
    </alternativeName>
    <alternativeName>
        <fullName evidence="6">Demethylmenaquinone methyltransferase</fullName>
    </alternativeName>
</protein>
<dbReference type="GO" id="GO:0032259">
    <property type="term" value="P:methylation"/>
    <property type="evidence" value="ECO:0007669"/>
    <property type="project" value="UniProtKB-KW"/>
</dbReference>
<dbReference type="PANTHER" id="PTHR43591:SF24">
    <property type="entry name" value="2-METHOXY-6-POLYPRENYL-1,4-BENZOQUINOL METHYLASE, MITOCHONDRIAL"/>
    <property type="match status" value="1"/>
</dbReference>
<keyword evidence="4 6" id="KW-0831">Ubiquinone biosynthesis</keyword>
<evidence type="ECO:0000256" key="1">
    <source>
        <dbReference type="ARBA" id="ARBA00022428"/>
    </source>
</evidence>
<evidence type="ECO:0000313" key="7">
    <source>
        <dbReference type="EMBL" id="GGY02095.1"/>
    </source>
</evidence>
<proteinExistence type="inferred from homology"/>
<keyword evidence="5 6" id="KW-0949">S-adenosyl-L-methionine</keyword>